<reference evidence="8 9" key="1">
    <citation type="journal article" date="2020" name="IScience">
        <title>Genome Sequencing of the Endangered Kingdonia uniflora (Circaeasteraceae, Ranunculales) Reveals Potential Mechanisms of Evolutionary Specialization.</title>
        <authorList>
            <person name="Sun Y."/>
            <person name="Deng T."/>
            <person name="Zhang A."/>
            <person name="Moore M.J."/>
            <person name="Landis J.B."/>
            <person name="Lin N."/>
            <person name="Zhang H."/>
            <person name="Zhang X."/>
            <person name="Huang J."/>
            <person name="Zhang X."/>
            <person name="Sun H."/>
            <person name="Wang H."/>
        </authorList>
    </citation>
    <scope>NUCLEOTIDE SEQUENCE [LARGE SCALE GENOMIC DNA]</scope>
    <source>
        <strain evidence="8">TB1705</strain>
        <tissue evidence="8">Leaf</tissue>
    </source>
</reference>
<gene>
    <name evidence="8" type="ORF">GIB67_034488</name>
</gene>
<dbReference type="Pfam" id="PF08022">
    <property type="entry name" value="FAD_binding_8"/>
    <property type="match status" value="1"/>
</dbReference>
<dbReference type="Proteomes" id="UP000541444">
    <property type="component" value="Unassembled WGS sequence"/>
</dbReference>
<dbReference type="OrthoDB" id="167398at2759"/>
<evidence type="ECO:0000256" key="2">
    <source>
        <dbReference type="ARBA" id="ARBA00022692"/>
    </source>
</evidence>
<dbReference type="InterPro" id="IPR017927">
    <property type="entry name" value="FAD-bd_FR_type"/>
</dbReference>
<dbReference type="PANTHER" id="PTHR11972:SF41">
    <property type="entry name" value="FERRIC REDUCTION OXIDASE 2"/>
    <property type="match status" value="1"/>
</dbReference>
<dbReference type="AlphaFoldDB" id="A0A7J7PB26"/>
<name>A0A7J7PB26_9MAGN</name>
<dbReference type="CDD" id="cd06186">
    <property type="entry name" value="NOX_Duox_like_FAD_NADP"/>
    <property type="match status" value="1"/>
</dbReference>
<evidence type="ECO:0000256" key="4">
    <source>
        <dbReference type="ARBA" id="ARBA00023002"/>
    </source>
</evidence>
<dbReference type="GO" id="GO:0005886">
    <property type="term" value="C:plasma membrane"/>
    <property type="evidence" value="ECO:0007669"/>
    <property type="project" value="TreeGrafter"/>
</dbReference>
<comment type="caution">
    <text evidence="8">The sequence shown here is derived from an EMBL/GenBank/DDBJ whole genome shotgun (WGS) entry which is preliminary data.</text>
</comment>
<dbReference type="InterPro" id="IPR050369">
    <property type="entry name" value="RBOH/FRE"/>
</dbReference>
<evidence type="ECO:0000256" key="6">
    <source>
        <dbReference type="SAM" id="Phobius"/>
    </source>
</evidence>
<dbReference type="PROSITE" id="PS51384">
    <property type="entry name" value="FAD_FR"/>
    <property type="match status" value="1"/>
</dbReference>
<feature type="transmembrane region" description="Helical" evidence="6">
    <location>
        <begin position="168"/>
        <end position="190"/>
    </location>
</feature>
<keyword evidence="2 6" id="KW-0812">Transmembrane</keyword>
<dbReference type="GO" id="GO:0000293">
    <property type="term" value="F:ferric-chelate reductase activity"/>
    <property type="evidence" value="ECO:0007669"/>
    <property type="project" value="TreeGrafter"/>
</dbReference>
<protein>
    <recommendedName>
        <fullName evidence="7">FAD-binding FR-type domain-containing protein</fullName>
    </recommendedName>
</protein>
<accession>A0A7J7PB26</accession>
<proteinExistence type="predicted"/>
<evidence type="ECO:0000256" key="1">
    <source>
        <dbReference type="ARBA" id="ARBA00004141"/>
    </source>
</evidence>
<evidence type="ECO:0000256" key="5">
    <source>
        <dbReference type="ARBA" id="ARBA00023136"/>
    </source>
</evidence>
<dbReference type="SFLD" id="SFLDS00052">
    <property type="entry name" value="Ferric_Reductase_Domain"/>
    <property type="match status" value="1"/>
</dbReference>
<feature type="transmembrane region" description="Helical" evidence="6">
    <location>
        <begin position="210"/>
        <end position="232"/>
    </location>
</feature>
<feature type="domain" description="FAD-binding FR-type" evidence="7">
    <location>
        <begin position="324"/>
        <end position="429"/>
    </location>
</feature>
<dbReference type="InterPro" id="IPR013130">
    <property type="entry name" value="Fe3_Rdtase_TM_dom"/>
</dbReference>
<evidence type="ECO:0000313" key="8">
    <source>
        <dbReference type="EMBL" id="KAF6176626.1"/>
    </source>
</evidence>
<feature type="transmembrane region" description="Helical" evidence="6">
    <location>
        <begin position="253"/>
        <end position="273"/>
    </location>
</feature>
<dbReference type="SFLD" id="SFLDG01168">
    <property type="entry name" value="Ferric_reductase_subgroup_(FRE"/>
    <property type="match status" value="1"/>
</dbReference>
<feature type="transmembrane region" description="Helical" evidence="6">
    <location>
        <begin position="20"/>
        <end position="39"/>
    </location>
</feature>
<evidence type="ECO:0000259" key="7">
    <source>
        <dbReference type="PROSITE" id="PS51384"/>
    </source>
</evidence>
<keyword evidence="3 6" id="KW-1133">Transmembrane helix</keyword>
<feature type="transmembrane region" description="Helical" evidence="6">
    <location>
        <begin position="285"/>
        <end position="316"/>
    </location>
</feature>
<keyword evidence="4" id="KW-0560">Oxidoreductase</keyword>
<dbReference type="Pfam" id="PF01794">
    <property type="entry name" value="Ferric_reduct"/>
    <property type="match status" value="1"/>
</dbReference>
<evidence type="ECO:0000256" key="3">
    <source>
        <dbReference type="ARBA" id="ARBA00022989"/>
    </source>
</evidence>
<dbReference type="InterPro" id="IPR013112">
    <property type="entry name" value="FAD-bd_8"/>
</dbReference>
<dbReference type="EMBL" id="JACGCM010000067">
    <property type="protein sequence ID" value="KAF6176626.1"/>
    <property type="molecule type" value="Genomic_DNA"/>
</dbReference>
<organism evidence="8 9">
    <name type="scientific">Kingdonia uniflora</name>
    <dbReference type="NCBI Taxonomy" id="39325"/>
    <lineage>
        <taxon>Eukaryota</taxon>
        <taxon>Viridiplantae</taxon>
        <taxon>Streptophyta</taxon>
        <taxon>Embryophyta</taxon>
        <taxon>Tracheophyta</taxon>
        <taxon>Spermatophyta</taxon>
        <taxon>Magnoliopsida</taxon>
        <taxon>Ranunculales</taxon>
        <taxon>Circaeasteraceae</taxon>
        <taxon>Kingdonia</taxon>
    </lineage>
</organism>
<comment type="subcellular location">
    <subcellularLocation>
        <location evidence="1">Membrane</location>
        <topology evidence="1">Multi-pass membrane protein</topology>
    </subcellularLocation>
</comment>
<evidence type="ECO:0000313" key="9">
    <source>
        <dbReference type="Proteomes" id="UP000541444"/>
    </source>
</evidence>
<feature type="transmembrane region" description="Helical" evidence="6">
    <location>
        <begin position="129"/>
        <end position="148"/>
    </location>
</feature>
<keyword evidence="5 6" id="KW-0472">Membrane</keyword>
<sequence>MAIFLFQEANMKKKMIMQSVIRFILVAVALGFLMIWFMVPTSTFEKWWPSIGAKTNSTYFSFTGTNILIFTFPVLFIAVLGCVYLHLGNNPEKNYVQSNSTKGHLSFWKRTALVKGPLGIVSWTEISFLFMFIALLVWSFTVYLQLSFSKITPKSAKEDGIQLWEARLNSAGQILGLVGNICLSFLFFPVARGSSVLPLLGLTSEASIKYHIWLGHMVMTLFTGHGLCYIVYFVATDHSSEMLKWSKTEVSNLAGEISLIAGLAMWATSFSSIRRKMFNLFFYTHHLYIVFLVFFVFHLGPAYSCIMLPGLYLFLIDRYLRFLQSRDRVELTEARVLPCEVVELNFSKSPGLKYTPTSIVFVNIPSISKLQWHPFTVNSSSSLEEDKLSVVVKSEGKWSKKLYQMLLSSSPIEHLSVCIEGPYGPTSSHFLRCTNIIIFSSRKLLKDMSNSSKIWLADMTHLCWLVGGAALLR</sequence>
<keyword evidence="9" id="KW-1185">Reference proteome</keyword>
<feature type="transmembrane region" description="Helical" evidence="6">
    <location>
        <begin position="59"/>
        <end position="87"/>
    </location>
</feature>
<dbReference type="PANTHER" id="PTHR11972">
    <property type="entry name" value="NADPH OXIDASE"/>
    <property type="match status" value="1"/>
</dbReference>